<dbReference type="SUPFAM" id="SSF46785">
    <property type="entry name" value="Winged helix' DNA-binding domain"/>
    <property type="match status" value="1"/>
</dbReference>
<dbReference type="AlphaFoldDB" id="A0A7C2FY72"/>
<accession>A0A7C2FY72</accession>
<reference evidence="1" key="1">
    <citation type="journal article" date="2020" name="mSystems">
        <title>Genome- and Community-Level Interaction Insights into Carbon Utilization and Element Cycling Functions of Hydrothermarchaeota in Hydrothermal Sediment.</title>
        <authorList>
            <person name="Zhou Z."/>
            <person name="Liu Y."/>
            <person name="Xu W."/>
            <person name="Pan J."/>
            <person name="Luo Z.H."/>
            <person name="Li M."/>
        </authorList>
    </citation>
    <scope>NUCLEOTIDE SEQUENCE [LARGE SCALE GENOMIC DNA]</scope>
    <source>
        <strain evidence="1">SpSt-23</strain>
    </source>
</reference>
<comment type="caution">
    <text evidence="1">The sequence shown here is derived from an EMBL/GenBank/DDBJ whole genome shotgun (WGS) entry which is preliminary data.</text>
</comment>
<dbReference type="InterPro" id="IPR036390">
    <property type="entry name" value="WH_DNA-bd_sf"/>
</dbReference>
<dbReference type="EMBL" id="DSJT01000023">
    <property type="protein sequence ID" value="HEF87504.1"/>
    <property type="molecule type" value="Genomic_DNA"/>
</dbReference>
<protein>
    <submittedName>
        <fullName evidence="1">ArsR family transcriptional regulator</fullName>
    </submittedName>
</protein>
<name>A0A7C2FY72_9CREN</name>
<organism evidence="1">
    <name type="scientific">Thermosphaera aggregans</name>
    <dbReference type="NCBI Taxonomy" id="54254"/>
    <lineage>
        <taxon>Archaea</taxon>
        <taxon>Thermoproteota</taxon>
        <taxon>Thermoprotei</taxon>
        <taxon>Desulfurococcales</taxon>
        <taxon>Desulfurococcaceae</taxon>
        <taxon>Thermosphaera</taxon>
    </lineage>
</organism>
<proteinExistence type="predicted"/>
<evidence type="ECO:0000313" key="1">
    <source>
        <dbReference type="EMBL" id="HEF87504.1"/>
    </source>
</evidence>
<gene>
    <name evidence="1" type="ORF">ENP55_04315</name>
</gene>
<sequence>MTLDEKIEVVIELLTRVLMKLEKLENVLNKADTDPTIYQISLELATLFSKPIMETLEAARRVYSIIAGFTEIDPISKAIIYVLSACEPYSISEITRKVRELRGSSSRRIISDRLKGLEARGVVVNIGSPQRPRFILKACVGDDRGRKA</sequence>